<dbReference type="GO" id="GO:0030288">
    <property type="term" value="C:outer membrane-bounded periplasmic space"/>
    <property type="evidence" value="ECO:0007669"/>
    <property type="project" value="TreeGrafter"/>
</dbReference>
<dbReference type="Gene3D" id="3.90.780.10">
    <property type="entry name" value="5'-Nucleotidase, C-terminal domain"/>
    <property type="match status" value="1"/>
</dbReference>
<dbReference type="GeneID" id="92815888"/>
<dbReference type="PANTHER" id="PTHR11575">
    <property type="entry name" value="5'-NUCLEOTIDASE-RELATED"/>
    <property type="match status" value="1"/>
</dbReference>
<dbReference type="InterPro" id="IPR029052">
    <property type="entry name" value="Metallo-depent_PP-like"/>
</dbReference>
<dbReference type="InterPro" id="IPR004843">
    <property type="entry name" value="Calcineurin-like_PHP"/>
</dbReference>
<keyword evidence="1 2" id="KW-0732">Signal</keyword>
<accession>G5H831</accession>
<evidence type="ECO:0000259" key="4">
    <source>
        <dbReference type="Pfam" id="PF02872"/>
    </source>
</evidence>
<dbReference type="SUPFAM" id="SSF56300">
    <property type="entry name" value="Metallo-dependent phosphatases"/>
    <property type="match status" value="1"/>
</dbReference>
<protein>
    <recommendedName>
        <fullName evidence="7">5'-Nucleotidase C-terminal domain-containing protein</fullName>
    </recommendedName>
</protein>
<gene>
    <name evidence="5" type="ORF">HMPREF9450_01091</name>
</gene>
<dbReference type="RefSeq" id="WP_009133897.1">
    <property type="nucleotide sequence ID" value="NZ_CP102250.1"/>
</dbReference>
<evidence type="ECO:0008006" key="7">
    <source>
        <dbReference type="Google" id="ProtNLM"/>
    </source>
</evidence>
<dbReference type="STRING" id="742725.HMPREF9450_01091"/>
<dbReference type="PRINTS" id="PR01607">
    <property type="entry name" value="APYRASEFAMLY"/>
</dbReference>
<dbReference type="CDD" id="cd00845">
    <property type="entry name" value="MPP_UshA_N_like"/>
    <property type="match status" value="1"/>
</dbReference>
<dbReference type="PATRIC" id="fig|742725.3.peg.1152"/>
<dbReference type="PANTHER" id="PTHR11575:SF24">
    <property type="entry name" value="5'-NUCLEOTIDASE"/>
    <property type="match status" value="1"/>
</dbReference>
<dbReference type="InterPro" id="IPR036907">
    <property type="entry name" value="5'-Nucleotdase_C_sf"/>
</dbReference>
<keyword evidence="2" id="KW-0547">Nucleotide-binding</keyword>
<feature type="signal peptide" evidence="2">
    <location>
        <begin position="1"/>
        <end position="23"/>
    </location>
</feature>
<dbReference type="SUPFAM" id="SSF55816">
    <property type="entry name" value="5'-nucleotidase (syn. UDP-sugar hydrolase), C-terminal domain"/>
    <property type="match status" value="1"/>
</dbReference>
<comment type="caution">
    <text evidence="5">The sequence shown here is derived from an EMBL/GenBank/DDBJ whole genome shotgun (WGS) entry which is preliminary data.</text>
</comment>
<dbReference type="Pfam" id="PF02872">
    <property type="entry name" value="5_nucleotid_C"/>
    <property type="match status" value="1"/>
</dbReference>
<dbReference type="eggNOG" id="COG0737">
    <property type="taxonomic scope" value="Bacteria"/>
</dbReference>
<dbReference type="Proteomes" id="UP000006008">
    <property type="component" value="Unassembled WGS sequence"/>
</dbReference>
<organism evidence="5 6">
    <name type="scientific">Alistipes indistinctus YIT 12060</name>
    <dbReference type="NCBI Taxonomy" id="742725"/>
    <lineage>
        <taxon>Bacteria</taxon>
        <taxon>Pseudomonadati</taxon>
        <taxon>Bacteroidota</taxon>
        <taxon>Bacteroidia</taxon>
        <taxon>Bacteroidales</taxon>
        <taxon>Rikenellaceae</taxon>
        <taxon>Alistipes</taxon>
    </lineage>
</organism>
<dbReference type="GO" id="GO:0009166">
    <property type="term" value="P:nucleotide catabolic process"/>
    <property type="evidence" value="ECO:0007669"/>
    <property type="project" value="InterPro"/>
</dbReference>
<dbReference type="Gene3D" id="3.60.21.10">
    <property type="match status" value="1"/>
</dbReference>
<evidence type="ECO:0000259" key="3">
    <source>
        <dbReference type="Pfam" id="PF00149"/>
    </source>
</evidence>
<name>G5H831_9BACT</name>
<evidence type="ECO:0000256" key="2">
    <source>
        <dbReference type="RuleBase" id="RU362119"/>
    </source>
</evidence>
<keyword evidence="2" id="KW-0378">Hydrolase</keyword>
<evidence type="ECO:0000256" key="1">
    <source>
        <dbReference type="ARBA" id="ARBA00022729"/>
    </source>
</evidence>
<dbReference type="EMBL" id="ADLD01000010">
    <property type="protein sequence ID" value="EHB92468.1"/>
    <property type="molecule type" value="Genomic_DNA"/>
</dbReference>
<feature type="domain" description="5'-Nucleotidase C-terminal" evidence="4">
    <location>
        <begin position="309"/>
        <end position="439"/>
    </location>
</feature>
<sequence length="485" mass="53445">MMKLFSCFYPVVFVAAVLWTGCAAQKHHTEVVIVSTNDIHAAIDRMPALATLVERTRAVNPNVLVLDAGDKWTGNPYVDLNKEVGLPIVALLDSIGYDLSTVGNHGFDHGVALLGERIRHARFETVLANVISDTACFPALPAYSFRTVDGVKLGFLGLLDTSRGGYPDGRLENFSGVGFSDPLRTALRYRNLKDSCDLLVGLTHLGVDLDSTLAEQMPQLRLIVGGHSHTVLAGGGKSVNGVLITQTGKGLQYAGITRLKFRNRRLIGIENHLVPLDTISPDPKIAALVRQYEQAPELLRRVGETTVPMDKVALLNLQVDAILARTQTDFAFYNWNGMRIDTHAAAPFTVADVFAMEPFGSVLYQLPMRLSDLRELILNKFNYNGKEGHTVDIYPAGGTYTIVTNVEKQGVDVLFFDRDGRQLTDETRVFQVTLPDYLHSTYVFPLRGSGRALDLKVTDLLMDYLSGHRPLPVDTAMRVSIRPVQ</sequence>
<comment type="similarity">
    <text evidence="2">Belongs to the 5'-nucleotidase family.</text>
</comment>
<feature type="domain" description="Calcineurin-like phosphoesterase" evidence="3">
    <location>
        <begin position="33"/>
        <end position="230"/>
    </location>
</feature>
<dbReference type="GO" id="GO:0000166">
    <property type="term" value="F:nucleotide binding"/>
    <property type="evidence" value="ECO:0007669"/>
    <property type="project" value="UniProtKB-KW"/>
</dbReference>
<feature type="chain" id="PRO_5005132411" description="5'-Nucleotidase C-terminal domain-containing protein" evidence="2">
    <location>
        <begin position="24"/>
        <end position="485"/>
    </location>
</feature>
<dbReference type="HOGENOM" id="CLU_005854_7_3_10"/>
<dbReference type="PROSITE" id="PS51257">
    <property type="entry name" value="PROKAR_LIPOPROTEIN"/>
    <property type="match status" value="1"/>
</dbReference>
<dbReference type="InterPro" id="IPR006179">
    <property type="entry name" value="5_nucleotidase/apyrase"/>
</dbReference>
<dbReference type="OrthoDB" id="9801679at2"/>
<evidence type="ECO:0000313" key="6">
    <source>
        <dbReference type="Proteomes" id="UP000006008"/>
    </source>
</evidence>
<dbReference type="InterPro" id="IPR008334">
    <property type="entry name" value="5'-Nucleotdase_C"/>
</dbReference>
<dbReference type="GO" id="GO:0016787">
    <property type="term" value="F:hydrolase activity"/>
    <property type="evidence" value="ECO:0007669"/>
    <property type="project" value="UniProtKB-KW"/>
</dbReference>
<dbReference type="Pfam" id="PF00149">
    <property type="entry name" value="Metallophos"/>
    <property type="match status" value="1"/>
</dbReference>
<evidence type="ECO:0000313" key="5">
    <source>
        <dbReference type="EMBL" id="EHB92468.1"/>
    </source>
</evidence>
<keyword evidence="6" id="KW-1185">Reference proteome</keyword>
<proteinExistence type="inferred from homology"/>
<reference evidence="5 6" key="1">
    <citation type="submission" date="2011-08" db="EMBL/GenBank/DDBJ databases">
        <title>The Genome Sequence of Alistipes indistinctus YIT 12060.</title>
        <authorList>
            <consortium name="The Broad Institute Genome Sequencing Platform"/>
            <person name="Earl A."/>
            <person name="Ward D."/>
            <person name="Feldgarden M."/>
            <person name="Gevers D."/>
            <person name="Morotomi M."/>
            <person name="Young S.K."/>
            <person name="Zeng Q."/>
            <person name="Gargeya S."/>
            <person name="Fitzgerald M."/>
            <person name="Haas B."/>
            <person name="Abouelleil A."/>
            <person name="Alvarado L."/>
            <person name="Arachchi H.M."/>
            <person name="Berlin A."/>
            <person name="Brown A."/>
            <person name="Chapman S.B."/>
            <person name="Chen Z."/>
            <person name="Dunbar C."/>
            <person name="Freedman E."/>
            <person name="Gearin G."/>
            <person name="Gellesch M."/>
            <person name="Goldberg J."/>
            <person name="Griggs A."/>
            <person name="Gujja S."/>
            <person name="Heiman D."/>
            <person name="Howarth C."/>
            <person name="Larson L."/>
            <person name="Lui A."/>
            <person name="MacDonald P.J.P."/>
            <person name="Montmayeur A."/>
            <person name="Murphy C."/>
            <person name="Neiman D."/>
            <person name="Pearson M."/>
            <person name="Priest M."/>
            <person name="Roberts A."/>
            <person name="Saif S."/>
            <person name="Shea T."/>
            <person name="Shenoy N."/>
            <person name="Sisk P."/>
            <person name="Stolte C."/>
            <person name="Sykes S."/>
            <person name="Wortman J."/>
            <person name="Nusbaum C."/>
            <person name="Birren B."/>
        </authorList>
    </citation>
    <scope>NUCLEOTIDE SEQUENCE [LARGE SCALE GENOMIC DNA]</scope>
    <source>
        <strain evidence="5 6">YIT 12060</strain>
    </source>
</reference>
<dbReference type="AlphaFoldDB" id="G5H831"/>